<protein>
    <submittedName>
        <fullName evidence="2">Uncharacterized protein</fullName>
    </submittedName>
</protein>
<reference evidence="2 3" key="1">
    <citation type="submission" date="2021-01" db="EMBL/GenBank/DDBJ databases">
        <title>Whole genome shotgun sequence of Asanoa siamensis NBRC 107932.</title>
        <authorList>
            <person name="Komaki H."/>
            <person name="Tamura T."/>
        </authorList>
    </citation>
    <scope>NUCLEOTIDE SEQUENCE [LARGE SCALE GENOMIC DNA]</scope>
    <source>
        <strain evidence="2 3">NBRC 107932</strain>
    </source>
</reference>
<proteinExistence type="predicted"/>
<dbReference type="EMBL" id="BONE01000041">
    <property type="protein sequence ID" value="GIF75253.1"/>
    <property type="molecule type" value="Genomic_DNA"/>
</dbReference>
<feature type="region of interest" description="Disordered" evidence="1">
    <location>
        <begin position="1"/>
        <end position="81"/>
    </location>
</feature>
<keyword evidence="3" id="KW-1185">Reference proteome</keyword>
<feature type="compositionally biased region" description="Basic and acidic residues" evidence="1">
    <location>
        <begin position="8"/>
        <end position="31"/>
    </location>
</feature>
<evidence type="ECO:0000313" key="3">
    <source>
        <dbReference type="Proteomes" id="UP000604117"/>
    </source>
</evidence>
<dbReference type="Proteomes" id="UP000604117">
    <property type="component" value="Unassembled WGS sequence"/>
</dbReference>
<organism evidence="2 3">
    <name type="scientific">Asanoa siamensis</name>
    <dbReference type="NCBI Taxonomy" id="926357"/>
    <lineage>
        <taxon>Bacteria</taxon>
        <taxon>Bacillati</taxon>
        <taxon>Actinomycetota</taxon>
        <taxon>Actinomycetes</taxon>
        <taxon>Micromonosporales</taxon>
        <taxon>Micromonosporaceae</taxon>
        <taxon>Asanoa</taxon>
    </lineage>
</organism>
<evidence type="ECO:0000256" key="1">
    <source>
        <dbReference type="SAM" id="MobiDB-lite"/>
    </source>
</evidence>
<accession>A0ABQ4CVD4</accession>
<feature type="compositionally biased region" description="Basic and acidic residues" evidence="1">
    <location>
        <begin position="41"/>
        <end position="61"/>
    </location>
</feature>
<comment type="caution">
    <text evidence="2">The sequence shown here is derived from an EMBL/GenBank/DDBJ whole genome shotgun (WGS) entry which is preliminary data.</text>
</comment>
<evidence type="ECO:0000313" key="2">
    <source>
        <dbReference type="EMBL" id="GIF75253.1"/>
    </source>
</evidence>
<name>A0ABQ4CVD4_9ACTN</name>
<gene>
    <name evidence="2" type="ORF">Asi02nite_47710</name>
</gene>
<sequence>MRLRQQRVQRDHLVPVADEQIRDLGPDEPGRAGDQYPHSVQRREGGRRGRRDRATCKDFTRRTPGKGSVMPQFRSERPDRA</sequence>